<dbReference type="AlphaFoldDB" id="A0A3G9G244"/>
<sequence length="49" mass="5435">MPLCAPQPSFRSNDFTGITTQRLPPLIPLLPVATRRNRHFSPGMVSSQT</sequence>
<proteinExistence type="predicted"/>
<protein>
    <submittedName>
        <fullName evidence="1">Uncharacterized protein</fullName>
    </submittedName>
</protein>
<gene>
    <name evidence="1" type="ORF">EM6_1352</name>
</gene>
<reference evidence="2" key="2">
    <citation type="journal article" date="2017" name="Plant Physiol. Biochem.">
        <title>Differential oxidative and antioxidative response of duckweed Lemna minor toward plant growth promoting/inhibiting bacteria.</title>
        <authorList>
            <person name="Ishizawa H."/>
            <person name="Kuroda M."/>
            <person name="Morikawa M."/>
            <person name="Ike M."/>
        </authorList>
    </citation>
    <scope>NUCLEOTIDE SEQUENCE [LARGE SCALE GENOMIC DNA]</scope>
    <source>
        <strain evidence="2">M6</strain>
    </source>
</reference>
<organism evidence="1 2">
    <name type="scientific">Asticcacaulis excentricus</name>
    <dbReference type="NCBI Taxonomy" id="78587"/>
    <lineage>
        <taxon>Bacteria</taxon>
        <taxon>Pseudomonadati</taxon>
        <taxon>Pseudomonadota</taxon>
        <taxon>Alphaproteobacteria</taxon>
        <taxon>Caulobacterales</taxon>
        <taxon>Caulobacteraceae</taxon>
        <taxon>Asticcacaulis</taxon>
    </lineage>
</organism>
<dbReference type="Proteomes" id="UP000278756">
    <property type="component" value="Chromosome 1"/>
</dbReference>
<evidence type="ECO:0000313" key="1">
    <source>
        <dbReference type="EMBL" id="BBF80767.1"/>
    </source>
</evidence>
<dbReference type="EMBL" id="AP018827">
    <property type="protein sequence ID" value="BBF80767.1"/>
    <property type="molecule type" value="Genomic_DNA"/>
</dbReference>
<evidence type="ECO:0000313" key="2">
    <source>
        <dbReference type="Proteomes" id="UP000278756"/>
    </source>
</evidence>
<accession>A0A3G9G244</accession>
<name>A0A3G9G244_9CAUL</name>
<reference evidence="2" key="1">
    <citation type="journal article" date="2017" name="Biotechnol. Biofuels">
        <title>Evaluation of environmental bacterial communities as a factor affecting the growth of duckweed Lemna minor.</title>
        <authorList>
            <person name="Ishizawa H."/>
            <person name="Kuroda M."/>
            <person name="Morikawa M."/>
            <person name="Ike M."/>
        </authorList>
    </citation>
    <scope>NUCLEOTIDE SEQUENCE [LARGE SCALE GENOMIC DNA]</scope>
    <source>
        <strain evidence="2">M6</strain>
    </source>
</reference>